<sequence>MVHKCKNNNVVSKIIQCCELPHRRGVGGQTEISMTVQRCSGAPGRAVEGQASVRTSFEGLPIMGPLANPRPRQLYTHFFILIDQLTIGQREVRRDGAGPGERGTMPAFSAKVTISVPAATAETMFYNAARASAIRGRGRLYGDMTSYRDDQRLRRSDIVAYEH</sequence>
<dbReference type="AlphaFoldDB" id="A0A4C1YQJ1"/>
<evidence type="ECO:0000313" key="2">
    <source>
        <dbReference type="Proteomes" id="UP000299102"/>
    </source>
</evidence>
<reference evidence="1 2" key="1">
    <citation type="journal article" date="2019" name="Commun. Biol.">
        <title>The bagworm genome reveals a unique fibroin gene that provides high tensile strength.</title>
        <authorList>
            <person name="Kono N."/>
            <person name="Nakamura H."/>
            <person name="Ohtoshi R."/>
            <person name="Tomita M."/>
            <person name="Numata K."/>
            <person name="Arakawa K."/>
        </authorList>
    </citation>
    <scope>NUCLEOTIDE SEQUENCE [LARGE SCALE GENOMIC DNA]</scope>
</reference>
<accession>A0A4C1YQJ1</accession>
<dbReference type="Proteomes" id="UP000299102">
    <property type="component" value="Unassembled WGS sequence"/>
</dbReference>
<proteinExistence type="predicted"/>
<keyword evidence="2" id="KW-1185">Reference proteome</keyword>
<dbReference type="EMBL" id="BGZK01001330">
    <property type="protein sequence ID" value="GBP77420.1"/>
    <property type="molecule type" value="Genomic_DNA"/>
</dbReference>
<evidence type="ECO:0000313" key="1">
    <source>
        <dbReference type="EMBL" id="GBP77420.1"/>
    </source>
</evidence>
<name>A0A4C1YQJ1_EUMVA</name>
<organism evidence="1 2">
    <name type="scientific">Eumeta variegata</name>
    <name type="common">Bagworm moth</name>
    <name type="synonym">Eumeta japonica</name>
    <dbReference type="NCBI Taxonomy" id="151549"/>
    <lineage>
        <taxon>Eukaryota</taxon>
        <taxon>Metazoa</taxon>
        <taxon>Ecdysozoa</taxon>
        <taxon>Arthropoda</taxon>
        <taxon>Hexapoda</taxon>
        <taxon>Insecta</taxon>
        <taxon>Pterygota</taxon>
        <taxon>Neoptera</taxon>
        <taxon>Endopterygota</taxon>
        <taxon>Lepidoptera</taxon>
        <taxon>Glossata</taxon>
        <taxon>Ditrysia</taxon>
        <taxon>Tineoidea</taxon>
        <taxon>Psychidae</taxon>
        <taxon>Oiketicinae</taxon>
        <taxon>Eumeta</taxon>
    </lineage>
</organism>
<protein>
    <submittedName>
        <fullName evidence="1">Uncharacterized protein</fullName>
    </submittedName>
</protein>
<comment type="caution">
    <text evidence="1">The sequence shown here is derived from an EMBL/GenBank/DDBJ whole genome shotgun (WGS) entry which is preliminary data.</text>
</comment>
<gene>
    <name evidence="1" type="ORF">EVAR_24137_1</name>
</gene>